<evidence type="ECO:0000256" key="1">
    <source>
        <dbReference type="SAM" id="Coils"/>
    </source>
</evidence>
<feature type="region of interest" description="Disordered" evidence="2">
    <location>
        <begin position="323"/>
        <end position="343"/>
    </location>
</feature>
<dbReference type="PANTHER" id="PTHR45733">
    <property type="entry name" value="FORMIN-J"/>
    <property type="match status" value="1"/>
</dbReference>
<feature type="compositionally biased region" description="Basic and acidic residues" evidence="2">
    <location>
        <begin position="218"/>
        <end position="227"/>
    </location>
</feature>
<organism evidence="4 5">
    <name type="scientific">Albugo candida</name>
    <dbReference type="NCBI Taxonomy" id="65357"/>
    <lineage>
        <taxon>Eukaryota</taxon>
        <taxon>Sar</taxon>
        <taxon>Stramenopiles</taxon>
        <taxon>Oomycota</taxon>
        <taxon>Peronosporomycetes</taxon>
        <taxon>Albuginales</taxon>
        <taxon>Albuginaceae</taxon>
        <taxon>Albugo</taxon>
    </lineage>
</organism>
<protein>
    <recommendedName>
        <fullName evidence="3">FH2 domain-containing protein</fullName>
    </recommendedName>
</protein>
<feature type="domain" description="FH2" evidence="3">
    <location>
        <begin position="461"/>
        <end position="892"/>
    </location>
</feature>
<keyword evidence="1" id="KW-0175">Coiled coil</keyword>
<dbReference type="InParanoid" id="A0A024G7M1"/>
<feature type="region of interest" description="Disordered" evidence="2">
    <location>
        <begin position="435"/>
        <end position="466"/>
    </location>
</feature>
<dbReference type="Pfam" id="PF18716">
    <property type="entry name" value="VATC"/>
    <property type="match status" value="1"/>
</dbReference>
<reference evidence="4 5" key="1">
    <citation type="submission" date="2012-05" db="EMBL/GenBank/DDBJ databases">
        <title>Recombination and specialization in a pathogen metapopulation.</title>
        <authorList>
            <person name="Gardiner A."/>
            <person name="Kemen E."/>
            <person name="Schultz-Larsen T."/>
            <person name="MacLean D."/>
            <person name="Van Oosterhout C."/>
            <person name="Jones J.D.G."/>
        </authorList>
    </citation>
    <scope>NUCLEOTIDE SEQUENCE [LARGE SCALE GENOMIC DNA]</scope>
    <source>
        <strain evidence="4 5">Ac Nc2</strain>
    </source>
</reference>
<dbReference type="Pfam" id="PF02181">
    <property type="entry name" value="FH2"/>
    <property type="match status" value="1"/>
</dbReference>
<dbReference type="InterPro" id="IPR042201">
    <property type="entry name" value="FH2_Formin_sf"/>
</dbReference>
<sequence>MAPSFISQLMASNAMLPHPTELSNDHKQHNRTHPNDFITSLIPNQKAALTKREKMRPLLPPFTDDSSVHIFNPRKTILNQSKRSVQLPLQLASDSDPLDESTKASRERMSDEILVDVAWSHQIKVQNFFQTLESGKSERTSLTATISESSSIDEVVLDTSAPVEPSEKNGGSKRQRAANALADLFSGSASSTITTQDAAKSKKTVSTSSHPLAAMLQDRQKSRKESIGMKNARVDISAGLDGMLQKKLQSEEKLDTGDCKDAADPQGKTKLALKDDPIYQQYFKMLKVGLPRPSVEHKMRADHIDPAILDCDPNFPLPENFIKKKTGASASNTPSQQQDTDRLEAEYQQQLKLYREKLPSYERMLKVGLPRSAVEHKMQSEGCDPSWLDNPPKRKIIVAENEISSEELEAHKKKYEKFFAMLQYGIAREAVEHKMRQSGLDPAELDGPKRSSYTISSSGSDPAKVPSGFVRKKLHWETISYSERANQKSKSASTQSLWQCAIQKGIRQSLQMSEQNKSQLETLFVKKVSETSRKRPVQRSRGAGDAIEPNADCSKSTGLNPKHKIALIDLKKSQNIAIVLARVKMNFSDLRREVLAMNPTVLSTSQIKTLIEMWPDRTEQQAINGYKGSIEALGTSERFFVEVRKETRFRERLSCLVFKQEFSSRVFELRESIQLIIRSVHQVCSSQSLLQILVYILEIGNFLNFGPPNSTTNMADGFSLRSLSKLSQTKAFTGNTTVLQYIVQSIEREVPDLARFYEEIKLVTKCSKVSLSALQAEKKALEEGQKKVLFEAESVNPSSFSLDEELAAPILKQFASEVSRELEAINVLQEQMEEMRTRFMDYFDESESADDLDELLSHLANFIEEFQHEKRQWEEQKKRKDKADARDKKCRVSTAQLSKSLCQASPSSTSMDARRRSLENLVNCTEISDVKEAECKQIDKATVSSEWKMQQAFCNVFAKRTYAKAFIDVPQLPPANYNITIMIDAVELLSILGPITCCEENLGICLPHEHILHSISSILNADDKAEAGADNIQVEELLSARQDPKGYRKGINLRMENTSDSIRELERMKRDLDVVIIDATLDQERLNSAVMSNKVIDIAEKLVDKRIHIVNVTSLNLEQVEFESKEESSKLFKIMKHRFLYGEKCENDSGSSRKRYFGAMYQQLHLSFSTEGINSSTLDLKHQFLASTIAKLHSEINVPVFLSLSCNSNQTIEFFAYVQSFFHQMQIEGVKMDRIVFCHADRWIEQPHFEYTSFLFSLADLGVSLLLSSIGLYTASEYLILNPLLTLGNDTIPKATWFTPPKDQKIVQLLYQLIARGYVDQVLISTSILLKTQLRRYGGGGYQYLEQCFKKGFLAGSSDVCEMEKWWQTMTRRNPLRLLKWYSAPSKAEAPREYLICSICKQSFEPIVGEFFTKFNFTYCGTKCLKLHSKCRFEAIQ</sequence>
<evidence type="ECO:0000256" key="2">
    <source>
        <dbReference type="SAM" id="MobiDB-lite"/>
    </source>
</evidence>
<dbReference type="SUPFAM" id="SSF51556">
    <property type="entry name" value="Metallo-dependent hydrolases"/>
    <property type="match status" value="1"/>
</dbReference>
<dbReference type="OrthoDB" id="1668162at2759"/>
<dbReference type="Proteomes" id="UP000053237">
    <property type="component" value="Unassembled WGS sequence"/>
</dbReference>
<dbReference type="InterPro" id="IPR051144">
    <property type="entry name" value="Formin_homology_domain"/>
</dbReference>
<dbReference type="EMBL" id="CAIX01000032">
    <property type="protein sequence ID" value="CCI42311.1"/>
    <property type="molecule type" value="Genomic_DNA"/>
</dbReference>
<dbReference type="Pfam" id="PF10152">
    <property type="entry name" value="CCDC53"/>
    <property type="match status" value="3"/>
</dbReference>
<gene>
    <name evidence="4" type="ORF">BN9_030950</name>
</gene>
<dbReference type="SUPFAM" id="SSF101447">
    <property type="entry name" value="Formin homology 2 domain (FH2 domain)"/>
    <property type="match status" value="1"/>
</dbReference>
<accession>A0A024G7M1</accession>
<dbReference type="PANTHER" id="PTHR45733:SF8">
    <property type="entry name" value="FORMIN-J"/>
    <property type="match status" value="1"/>
</dbReference>
<comment type="caution">
    <text evidence="4">The sequence shown here is derived from an EMBL/GenBank/DDBJ whole genome shotgun (WGS) entry which is preliminary data.</text>
</comment>
<feature type="region of interest" description="Disordered" evidence="2">
    <location>
        <begin position="531"/>
        <end position="555"/>
    </location>
</feature>
<feature type="compositionally biased region" description="Polar residues" evidence="2">
    <location>
        <begin position="328"/>
        <end position="338"/>
    </location>
</feature>
<dbReference type="Gene3D" id="1.20.58.2220">
    <property type="entry name" value="Formin, FH2 domain"/>
    <property type="match status" value="1"/>
</dbReference>
<evidence type="ECO:0000313" key="5">
    <source>
        <dbReference type="Proteomes" id="UP000053237"/>
    </source>
</evidence>
<keyword evidence="5" id="KW-1185">Reference proteome</keyword>
<proteinExistence type="predicted"/>
<dbReference type="SMART" id="SM00498">
    <property type="entry name" value="FH2"/>
    <property type="match status" value="1"/>
</dbReference>
<dbReference type="GO" id="GO:0071203">
    <property type="term" value="C:WASH complex"/>
    <property type="evidence" value="ECO:0007669"/>
    <property type="project" value="InterPro"/>
</dbReference>
<dbReference type="InterPro" id="IPR032466">
    <property type="entry name" value="Metal_Hydrolase"/>
</dbReference>
<dbReference type="STRING" id="65357.A0A024G7M1"/>
<feature type="region of interest" description="Disordered" evidence="2">
    <location>
        <begin position="192"/>
        <end position="230"/>
    </location>
</feature>
<dbReference type="Gene3D" id="3.20.20.140">
    <property type="entry name" value="Metal-dependent hydrolases"/>
    <property type="match status" value="1"/>
</dbReference>
<feature type="region of interest" description="Disordered" evidence="2">
    <location>
        <begin position="17"/>
        <end position="37"/>
    </location>
</feature>
<dbReference type="InterPro" id="IPR015425">
    <property type="entry name" value="FH2_Formin"/>
</dbReference>
<evidence type="ECO:0000259" key="3">
    <source>
        <dbReference type="PROSITE" id="PS51444"/>
    </source>
</evidence>
<feature type="coiled-coil region" evidence="1">
    <location>
        <begin position="811"/>
        <end position="883"/>
    </location>
</feature>
<name>A0A024G7M1_9STRA</name>
<dbReference type="InterPro" id="IPR019309">
    <property type="entry name" value="WASHC3"/>
</dbReference>
<dbReference type="PROSITE" id="PS51444">
    <property type="entry name" value="FH2"/>
    <property type="match status" value="1"/>
</dbReference>
<feature type="compositionally biased region" description="Polar residues" evidence="2">
    <location>
        <begin position="451"/>
        <end position="460"/>
    </location>
</feature>
<evidence type="ECO:0000313" key="4">
    <source>
        <dbReference type="EMBL" id="CCI42311.1"/>
    </source>
</evidence>
<feature type="region of interest" description="Disordered" evidence="2">
    <location>
        <begin position="156"/>
        <end position="176"/>
    </location>
</feature>
<dbReference type="InterPro" id="IPR041540">
    <property type="entry name" value="VATC"/>
</dbReference>